<dbReference type="Gene3D" id="3.40.50.1000">
    <property type="entry name" value="HAD superfamily/HAD-like"/>
    <property type="match status" value="1"/>
</dbReference>
<organism evidence="5 6">
    <name type="scientific">Vibrio xiamenensis</name>
    <dbReference type="NCBI Taxonomy" id="861298"/>
    <lineage>
        <taxon>Bacteria</taxon>
        <taxon>Pseudomonadati</taxon>
        <taxon>Pseudomonadota</taxon>
        <taxon>Gammaproteobacteria</taxon>
        <taxon>Vibrionales</taxon>
        <taxon>Vibrionaceae</taxon>
        <taxon>Vibrio</taxon>
    </lineage>
</organism>
<dbReference type="Pfam" id="PF02358">
    <property type="entry name" value="Trehalose_PPase"/>
    <property type="match status" value="1"/>
</dbReference>
<dbReference type="GO" id="GO:0000287">
    <property type="term" value="F:magnesium ion binding"/>
    <property type="evidence" value="ECO:0007669"/>
    <property type="project" value="UniProtKB-ARBA"/>
</dbReference>
<evidence type="ECO:0000256" key="1">
    <source>
        <dbReference type="ARBA" id="ARBA00005199"/>
    </source>
</evidence>
<dbReference type="PANTHER" id="PTHR43768:SF3">
    <property type="entry name" value="TREHALOSE 6-PHOSPHATE PHOSPHATASE"/>
    <property type="match status" value="1"/>
</dbReference>
<dbReference type="CDD" id="cd01627">
    <property type="entry name" value="HAD_TPP"/>
    <property type="match status" value="1"/>
</dbReference>
<dbReference type="STRING" id="861298.SAMN04488136_14528"/>
<name>A0A1G8H6J4_9VIBR</name>
<dbReference type="GO" id="GO:0004805">
    <property type="term" value="F:trehalose-phosphatase activity"/>
    <property type="evidence" value="ECO:0007669"/>
    <property type="project" value="UniProtKB-EC"/>
</dbReference>
<keyword evidence="6" id="KW-1185">Reference proteome</keyword>
<comment type="function">
    <text evidence="4">Removes the phosphate from trehalose 6-phosphate to produce free trehalose.</text>
</comment>
<evidence type="ECO:0000313" key="5">
    <source>
        <dbReference type="EMBL" id="SDI02179.1"/>
    </source>
</evidence>
<accession>A0A1G8H6J4</accession>
<dbReference type="InterPro" id="IPR036412">
    <property type="entry name" value="HAD-like_sf"/>
</dbReference>
<dbReference type="GO" id="GO:0005992">
    <property type="term" value="P:trehalose biosynthetic process"/>
    <property type="evidence" value="ECO:0007669"/>
    <property type="project" value="UniProtKB-UniPathway"/>
</dbReference>
<dbReference type="PANTHER" id="PTHR43768">
    <property type="entry name" value="TREHALOSE 6-PHOSPHATE PHOSPHATASE"/>
    <property type="match status" value="1"/>
</dbReference>
<comment type="catalytic activity">
    <reaction evidence="4">
        <text>alpha,alpha-trehalose 6-phosphate + H2O = alpha,alpha-trehalose + phosphate</text>
        <dbReference type="Rhea" id="RHEA:23420"/>
        <dbReference type="ChEBI" id="CHEBI:15377"/>
        <dbReference type="ChEBI" id="CHEBI:16551"/>
        <dbReference type="ChEBI" id="CHEBI:43474"/>
        <dbReference type="ChEBI" id="CHEBI:58429"/>
        <dbReference type="EC" id="3.1.3.12"/>
    </reaction>
</comment>
<evidence type="ECO:0000313" key="6">
    <source>
        <dbReference type="Proteomes" id="UP000198854"/>
    </source>
</evidence>
<sequence length="250" mass="28425">MQNTLPNMNFNQSAIFLDFDGTLVDLQPTPDAVIVSNQLRQMLLQLNDHTQDALALVSGRSIESIDQLIKLPNVAVSGSHGMQFRLAQDAPISLHPQVTPLPKHIIISCEQFCAQHQLLLEHKPLSIALHYRSHPQRESQVEQFLDHLIADLPDLEIQTGKFIRELKPRGIDKASALEYFVQQPRFSGRTPWYFGDDVTDEHAFAWVKQHQGISVKVGEGQSCADYRLQSPQQVLEYFLMNLKSEEQHAR</sequence>
<gene>
    <name evidence="5" type="ORF">SAMN04488136_14528</name>
</gene>
<evidence type="ECO:0000256" key="3">
    <source>
        <dbReference type="ARBA" id="ARBA00022801"/>
    </source>
</evidence>
<protein>
    <recommendedName>
        <fullName evidence="4">Trehalose 6-phosphate phosphatase</fullName>
        <ecNumber evidence="4">3.1.3.12</ecNumber>
    </recommendedName>
</protein>
<dbReference type="RefSeq" id="WP_176765679.1">
    <property type="nucleotide sequence ID" value="NZ_FNDD01000045.1"/>
</dbReference>
<dbReference type="Proteomes" id="UP000198854">
    <property type="component" value="Unassembled WGS sequence"/>
</dbReference>
<keyword evidence="4" id="KW-0460">Magnesium</keyword>
<dbReference type="SUPFAM" id="SSF56784">
    <property type="entry name" value="HAD-like"/>
    <property type="match status" value="1"/>
</dbReference>
<dbReference type="Gene3D" id="3.30.70.1020">
    <property type="entry name" value="Trehalose-6-phosphate phosphatase related protein, domain 2"/>
    <property type="match status" value="1"/>
</dbReference>
<dbReference type="EC" id="3.1.3.12" evidence="4"/>
<dbReference type="InterPro" id="IPR006379">
    <property type="entry name" value="HAD-SF_hydro_IIB"/>
</dbReference>
<dbReference type="AlphaFoldDB" id="A0A1G8H6J4"/>
<evidence type="ECO:0000256" key="4">
    <source>
        <dbReference type="RuleBase" id="RU361117"/>
    </source>
</evidence>
<dbReference type="InterPro" id="IPR044651">
    <property type="entry name" value="OTSB-like"/>
</dbReference>
<reference evidence="5 6" key="1">
    <citation type="submission" date="2016-10" db="EMBL/GenBank/DDBJ databases">
        <authorList>
            <person name="de Groot N.N."/>
        </authorList>
    </citation>
    <scope>NUCLEOTIDE SEQUENCE [LARGE SCALE GENOMIC DNA]</scope>
    <source>
        <strain evidence="5 6">CGMCC 1.10228</strain>
    </source>
</reference>
<evidence type="ECO:0000256" key="2">
    <source>
        <dbReference type="ARBA" id="ARBA00008770"/>
    </source>
</evidence>
<comment type="cofactor">
    <cofactor evidence="4">
        <name>Mg(2+)</name>
        <dbReference type="ChEBI" id="CHEBI:18420"/>
    </cofactor>
</comment>
<comment type="pathway">
    <text evidence="1 4">Glycan biosynthesis; trehalose biosynthesis.</text>
</comment>
<dbReference type="EMBL" id="FNDD01000045">
    <property type="protein sequence ID" value="SDI02179.1"/>
    <property type="molecule type" value="Genomic_DNA"/>
</dbReference>
<dbReference type="NCBIfam" id="TIGR01484">
    <property type="entry name" value="HAD-SF-IIB"/>
    <property type="match status" value="1"/>
</dbReference>
<keyword evidence="4" id="KW-0479">Metal-binding</keyword>
<comment type="similarity">
    <text evidence="2 4">Belongs to the trehalose phosphatase family.</text>
</comment>
<keyword evidence="3 4" id="KW-0378">Hydrolase</keyword>
<dbReference type="InterPro" id="IPR003337">
    <property type="entry name" value="Trehalose_PPase"/>
</dbReference>
<dbReference type="UniPathway" id="UPA00299"/>
<dbReference type="NCBIfam" id="TIGR00685">
    <property type="entry name" value="T6PP"/>
    <property type="match status" value="1"/>
</dbReference>
<proteinExistence type="inferred from homology"/>
<dbReference type="InterPro" id="IPR023214">
    <property type="entry name" value="HAD_sf"/>
</dbReference>